<evidence type="ECO:0000256" key="2">
    <source>
        <dbReference type="ARBA" id="ARBA00022670"/>
    </source>
</evidence>
<dbReference type="InterPro" id="IPR029045">
    <property type="entry name" value="ClpP/crotonase-like_dom_sf"/>
</dbReference>
<dbReference type="Gene3D" id="2.30.42.10">
    <property type="match status" value="1"/>
</dbReference>
<dbReference type="PROSITE" id="PS50106">
    <property type="entry name" value="PDZ"/>
    <property type="match status" value="1"/>
</dbReference>
<accession>A0ABP8N888</accession>
<dbReference type="CDD" id="cd07560">
    <property type="entry name" value="Peptidase_S41_CPP"/>
    <property type="match status" value="1"/>
</dbReference>
<protein>
    <submittedName>
        <fullName evidence="7">S41 family peptidase</fullName>
    </submittedName>
</protein>
<evidence type="ECO:0000256" key="1">
    <source>
        <dbReference type="ARBA" id="ARBA00009179"/>
    </source>
</evidence>
<keyword evidence="8" id="KW-1185">Reference proteome</keyword>
<dbReference type="InterPro" id="IPR005151">
    <property type="entry name" value="Tail-specific_protease"/>
</dbReference>
<dbReference type="SMART" id="SM00245">
    <property type="entry name" value="TSPc"/>
    <property type="match status" value="1"/>
</dbReference>
<comment type="similarity">
    <text evidence="1 5">Belongs to the peptidase S41A family.</text>
</comment>
<dbReference type="InterPro" id="IPR036034">
    <property type="entry name" value="PDZ_sf"/>
</dbReference>
<comment type="caution">
    <text evidence="7">The sequence shown here is derived from an EMBL/GenBank/DDBJ whole genome shotgun (WGS) entry which is preliminary data.</text>
</comment>
<keyword evidence="2 5" id="KW-0645">Protease</keyword>
<dbReference type="Proteomes" id="UP001500067">
    <property type="component" value="Unassembled WGS sequence"/>
</dbReference>
<dbReference type="InterPro" id="IPR004447">
    <property type="entry name" value="Peptidase_S41A"/>
</dbReference>
<dbReference type="PANTHER" id="PTHR32060:SF30">
    <property type="entry name" value="CARBOXY-TERMINAL PROCESSING PROTEASE CTPA"/>
    <property type="match status" value="1"/>
</dbReference>
<dbReference type="SMART" id="SM00228">
    <property type="entry name" value="PDZ"/>
    <property type="match status" value="1"/>
</dbReference>
<keyword evidence="3 5" id="KW-0378">Hydrolase</keyword>
<evidence type="ECO:0000259" key="6">
    <source>
        <dbReference type="PROSITE" id="PS50106"/>
    </source>
</evidence>
<evidence type="ECO:0000256" key="4">
    <source>
        <dbReference type="ARBA" id="ARBA00022825"/>
    </source>
</evidence>
<dbReference type="SUPFAM" id="SSF52096">
    <property type="entry name" value="ClpP/crotonase"/>
    <property type="match status" value="1"/>
</dbReference>
<evidence type="ECO:0000313" key="7">
    <source>
        <dbReference type="EMBL" id="GAA4461326.1"/>
    </source>
</evidence>
<evidence type="ECO:0000256" key="5">
    <source>
        <dbReference type="RuleBase" id="RU004404"/>
    </source>
</evidence>
<reference evidence="8" key="1">
    <citation type="journal article" date="2019" name="Int. J. Syst. Evol. Microbiol.">
        <title>The Global Catalogue of Microorganisms (GCM) 10K type strain sequencing project: providing services to taxonomists for standard genome sequencing and annotation.</title>
        <authorList>
            <consortium name="The Broad Institute Genomics Platform"/>
            <consortium name="The Broad Institute Genome Sequencing Center for Infectious Disease"/>
            <person name="Wu L."/>
            <person name="Ma J."/>
        </authorList>
    </citation>
    <scope>NUCLEOTIDE SEQUENCE [LARGE SCALE GENOMIC DNA]</scope>
    <source>
        <strain evidence="8">JCM 32105</strain>
    </source>
</reference>
<name>A0ABP8N888_9BACT</name>
<dbReference type="CDD" id="cd06782">
    <property type="entry name" value="cpPDZ_CPP-like"/>
    <property type="match status" value="1"/>
</dbReference>
<evidence type="ECO:0000256" key="3">
    <source>
        <dbReference type="ARBA" id="ARBA00022801"/>
    </source>
</evidence>
<sequence>MVLGFKLRDSLRNKRDISTIVKRNDRLEELIELIKERYVDTVNTDLLYQDAVTGILDPLDPHTVYISAEDARIANSELDGGFSGIGVEFSIMHDTVNVTSVTENGPAAKAGMVSGDQLIKVGDSVVAGTRITSERIMALLRGRQGSNVSITIRPIAYEGSRTVQVTRDMIPLYSVDANIMLDSRTGYIKVDRFSATTYEEFTKALAELKKEGATQLIVDLRDNRGGYLDAATSISDELLDNDKLIVSTRGRHTPRIDHSAKEKGAFESGKLIVLVNESSASASEVLAGAVQDWDRGLIIGRRTYGKGLVQEQYEMPDGAALRLTIARYYTPSGRSIQRSFSEGRDVYNEDLENRLLDGELTGKEQVRPADTTPYHTAKGRLVYGGGGITPDVYVPYDTARWSDPLFKRAFSDEMRQAIHDHYVRNRDLLSYSSIQDFTRAFNGEDKIISNYIGLLPPDEQRQVAKHITVQGSNKLFRTQIKAQLARYLFRDNGYYSIRLREDAMVNKALSIINGTQYDAILNGQRIIAQNK</sequence>
<organism evidence="7 8">
    <name type="scientific">Nemorincola caseinilytica</name>
    <dbReference type="NCBI Taxonomy" id="2054315"/>
    <lineage>
        <taxon>Bacteria</taxon>
        <taxon>Pseudomonadati</taxon>
        <taxon>Bacteroidota</taxon>
        <taxon>Chitinophagia</taxon>
        <taxon>Chitinophagales</taxon>
        <taxon>Chitinophagaceae</taxon>
        <taxon>Nemorincola</taxon>
    </lineage>
</organism>
<dbReference type="Pfam" id="PF13180">
    <property type="entry name" value="PDZ_2"/>
    <property type="match status" value="1"/>
</dbReference>
<dbReference type="PANTHER" id="PTHR32060">
    <property type="entry name" value="TAIL-SPECIFIC PROTEASE"/>
    <property type="match status" value="1"/>
</dbReference>
<dbReference type="Gene3D" id="3.90.226.10">
    <property type="entry name" value="2-enoyl-CoA Hydratase, Chain A, domain 1"/>
    <property type="match status" value="1"/>
</dbReference>
<dbReference type="Pfam" id="PF03572">
    <property type="entry name" value="Peptidase_S41"/>
    <property type="match status" value="1"/>
</dbReference>
<dbReference type="Gene3D" id="3.30.750.44">
    <property type="match status" value="1"/>
</dbReference>
<proteinExistence type="inferred from homology"/>
<dbReference type="NCBIfam" id="TIGR00225">
    <property type="entry name" value="prc"/>
    <property type="match status" value="1"/>
</dbReference>
<gene>
    <name evidence="7" type="ORF">GCM10023093_05790</name>
</gene>
<dbReference type="SUPFAM" id="SSF50156">
    <property type="entry name" value="PDZ domain-like"/>
    <property type="match status" value="1"/>
</dbReference>
<dbReference type="EMBL" id="BAABFA010000005">
    <property type="protein sequence ID" value="GAA4461326.1"/>
    <property type="molecule type" value="Genomic_DNA"/>
</dbReference>
<dbReference type="InterPro" id="IPR001478">
    <property type="entry name" value="PDZ"/>
</dbReference>
<feature type="domain" description="PDZ" evidence="6">
    <location>
        <begin position="72"/>
        <end position="141"/>
    </location>
</feature>
<keyword evidence="4 5" id="KW-0720">Serine protease</keyword>
<evidence type="ECO:0000313" key="8">
    <source>
        <dbReference type="Proteomes" id="UP001500067"/>
    </source>
</evidence>